<dbReference type="InterPro" id="IPR038499">
    <property type="entry name" value="BRO1_sf"/>
</dbReference>
<dbReference type="Gene3D" id="1.25.40.280">
    <property type="entry name" value="alix/aip1 like domains"/>
    <property type="match status" value="1"/>
</dbReference>
<feature type="non-terminal residue" evidence="7">
    <location>
        <position position="731"/>
    </location>
</feature>
<evidence type="ECO:0000256" key="3">
    <source>
        <dbReference type="ARBA" id="ARBA00022490"/>
    </source>
</evidence>
<keyword evidence="3" id="KW-0963">Cytoplasm</keyword>
<dbReference type="CDD" id="cd09034">
    <property type="entry name" value="BRO1_Alix_like"/>
    <property type="match status" value="1"/>
</dbReference>
<evidence type="ECO:0000256" key="4">
    <source>
        <dbReference type="ARBA" id="ARBA00022753"/>
    </source>
</evidence>
<dbReference type="Pfam" id="PF13949">
    <property type="entry name" value="ALIX_LYPXL_bnd"/>
    <property type="match status" value="1"/>
</dbReference>
<evidence type="ECO:0000256" key="1">
    <source>
        <dbReference type="ARBA" id="ARBA00004177"/>
    </source>
</evidence>
<protein>
    <recommendedName>
        <fullName evidence="6">BRO1 domain-containing protein</fullName>
    </recommendedName>
</protein>
<dbReference type="AlphaFoldDB" id="G0UAA9"/>
<sequence length="731" mass="82382">MQLEHRPDPFVLLPFRHTKEGVPDWTRCLKYITTNYPGNNVAAAESALRRMNSLQQTISKTCCDGSKTPPTESFVENTLMPYCKLVAMAQGHLPLYGKNIESGFVFYAKWSFDNGQKEESNNSNLELLSAIYNLAASTAYVASHQVVHGGINSIVKSPSSGFRTLLGITQWSSPFSTRLPPELVRGDFTPGSLQLFQRVCLVMAHHCAYLKAEIDMKNNHVMLSKIAREGGKLYDEATAALLSSDWHSYCAKNSYMRTIEQVLKSNSQVFYARSHLHIAAMHLTADELGPALGHFEKAQDYLSEVEKLPLSELRDWISSIIINVNKEHEKALSLNASVFHCRVPNDVEAPVGLPRPLGKATRHVEFTAFESKRNEDPFFGIIPGHVVDLVSQWRERQRVTVNSCISKCKNSRDRTTEMCQKLGVTAILEVLSGETKNRGRLPATLCEKIKSIRTGEGGGTVEIVPSLLNMVKCCDDIYLEAKKIMKQVEEELEGENQKNEVYLKSYGSMWRSARAPASETAEYMSIRHAMETHEQALNNVLVVPFSHAKGLMEANLRGLSRLDWSMSDLDALMPFAETSESRLQMQKVTDCVEALRRLMEKKDANERTRREWLKELHTLFESDVVTFSLSSVDEHQRADVFQKEWQRIESVIEHADSTVREEEQLMQEIEKVVNDLGLLQSTDPLLDEVQKVCSPLENACVLYTDLSQQFNKIIESASAVLDGLLRTLESA</sequence>
<dbReference type="PROSITE" id="PS51180">
    <property type="entry name" value="BRO1"/>
    <property type="match status" value="1"/>
</dbReference>
<dbReference type="EMBL" id="HE573027">
    <property type="protein sequence ID" value="CCC52742.1"/>
    <property type="molecule type" value="Genomic_DNA"/>
</dbReference>
<accession>G0UAA9</accession>
<gene>
    <name evidence="7" type="ORF">TVY486_1102270</name>
</gene>
<keyword evidence="4" id="KW-0967">Endosome</keyword>
<dbReference type="Gene3D" id="1.20.140.50">
    <property type="entry name" value="alix/aip1 like domains"/>
    <property type="match status" value="1"/>
</dbReference>
<dbReference type="PANTHER" id="PTHR23030">
    <property type="entry name" value="PCD6 INTERACTING PROTEIN-RELATED"/>
    <property type="match status" value="1"/>
</dbReference>
<dbReference type="Gene3D" id="1.20.120.560">
    <property type="entry name" value="alix/aip1 in complex with the ypdl late domain"/>
    <property type="match status" value="1"/>
</dbReference>
<evidence type="ECO:0000256" key="5">
    <source>
        <dbReference type="SAM" id="Coils"/>
    </source>
</evidence>
<dbReference type="PANTHER" id="PTHR23030:SF30">
    <property type="entry name" value="TYROSINE-PROTEIN PHOSPHATASE NON-RECEPTOR TYPE 23"/>
    <property type="match status" value="1"/>
</dbReference>
<dbReference type="Pfam" id="PF03097">
    <property type="entry name" value="BRO1"/>
    <property type="match status" value="1"/>
</dbReference>
<evidence type="ECO:0000256" key="2">
    <source>
        <dbReference type="ARBA" id="ARBA00004496"/>
    </source>
</evidence>
<dbReference type="SMART" id="SM01041">
    <property type="entry name" value="BRO1"/>
    <property type="match status" value="1"/>
</dbReference>
<evidence type="ECO:0000259" key="6">
    <source>
        <dbReference type="PROSITE" id="PS51180"/>
    </source>
</evidence>
<organism evidence="7">
    <name type="scientific">Trypanosoma vivax (strain Y486)</name>
    <dbReference type="NCBI Taxonomy" id="1055687"/>
    <lineage>
        <taxon>Eukaryota</taxon>
        <taxon>Discoba</taxon>
        <taxon>Euglenozoa</taxon>
        <taxon>Kinetoplastea</taxon>
        <taxon>Metakinetoplastina</taxon>
        <taxon>Trypanosomatida</taxon>
        <taxon>Trypanosomatidae</taxon>
        <taxon>Trypanosoma</taxon>
        <taxon>Duttonella</taxon>
    </lineage>
</organism>
<keyword evidence="5" id="KW-0175">Coiled coil</keyword>
<dbReference type="InterPro" id="IPR004328">
    <property type="entry name" value="BRO1_dom"/>
</dbReference>
<comment type="subcellular location">
    <subcellularLocation>
        <location evidence="2">Cytoplasm</location>
    </subcellularLocation>
    <subcellularLocation>
        <location evidence="1">Endosome</location>
    </subcellularLocation>
</comment>
<dbReference type="GO" id="GO:0043328">
    <property type="term" value="P:protein transport to vacuole involved in ubiquitin-dependent protein catabolic process via the multivesicular body sorting pathway"/>
    <property type="evidence" value="ECO:0007669"/>
    <property type="project" value="TreeGrafter"/>
</dbReference>
<proteinExistence type="predicted"/>
<feature type="domain" description="BRO1" evidence="6">
    <location>
        <begin position="9"/>
        <end position="418"/>
    </location>
</feature>
<dbReference type="GO" id="GO:0005768">
    <property type="term" value="C:endosome"/>
    <property type="evidence" value="ECO:0007669"/>
    <property type="project" value="UniProtKB-SubCell"/>
</dbReference>
<name>G0UAA9_TRYVY</name>
<reference evidence="7" key="1">
    <citation type="journal article" date="2012" name="Proc. Natl. Acad. Sci. U.S.A.">
        <title>Antigenic diversity is generated by distinct evolutionary mechanisms in African trypanosome species.</title>
        <authorList>
            <person name="Jackson A.P."/>
            <person name="Berry A."/>
            <person name="Aslett M."/>
            <person name="Allison H.C."/>
            <person name="Burton P."/>
            <person name="Vavrova-Anderson J."/>
            <person name="Brown R."/>
            <person name="Browne H."/>
            <person name="Corton N."/>
            <person name="Hauser H."/>
            <person name="Gamble J."/>
            <person name="Gilderthorp R."/>
            <person name="Marcello L."/>
            <person name="McQuillan J."/>
            <person name="Otto T.D."/>
            <person name="Quail M.A."/>
            <person name="Sanders M.J."/>
            <person name="van Tonder A."/>
            <person name="Ginger M.L."/>
            <person name="Field M.C."/>
            <person name="Barry J.D."/>
            <person name="Hertz-Fowler C."/>
            <person name="Berriman M."/>
        </authorList>
    </citation>
    <scope>NUCLEOTIDE SEQUENCE</scope>
    <source>
        <strain evidence="7">Y486</strain>
    </source>
</reference>
<feature type="coiled-coil region" evidence="5">
    <location>
        <begin position="478"/>
        <end position="505"/>
    </location>
</feature>
<evidence type="ECO:0000313" key="7">
    <source>
        <dbReference type="EMBL" id="CCC52742.1"/>
    </source>
</evidence>
<dbReference type="InterPro" id="IPR025304">
    <property type="entry name" value="ALIX_V_dom"/>
</dbReference>